<proteinExistence type="predicted"/>
<evidence type="ECO:0000313" key="2">
    <source>
        <dbReference type="Proteomes" id="UP000308600"/>
    </source>
</evidence>
<gene>
    <name evidence="1" type="ORF">BDN72DRAFT_779056</name>
</gene>
<sequence length="114" mass="13044">MVRLEGKHGEVEVEAMFDDGAMVNAISQQFYERHQGCLGSLTPLRKRLRMANGNITQPVGQWEGQINIKGVKASDNFEVFQSRDTWDILIGKPMKRKLRAIHDYRDDEIRIGEG</sequence>
<feature type="non-terminal residue" evidence="1">
    <location>
        <position position="114"/>
    </location>
</feature>
<evidence type="ECO:0000313" key="1">
    <source>
        <dbReference type="EMBL" id="TFK60706.1"/>
    </source>
</evidence>
<keyword evidence="2" id="KW-1185">Reference proteome</keyword>
<protein>
    <submittedName>
        <fullName evidence="1">Uncharacterized protein</fullName>
    </submittedName>
</protein>
<accession>A0ACD3A4X7</accession>
<reference evidence="1 2" key="1">
    <citation type="journal article" date="2019" name="Nat. Ecol. Evol.">
        <title>Megaphylogeny resolves global patterns of mushroom evolution.</title>
        <authorList>
            <person name="Varga T."/>
            <person name="Krizsan K."/>
            <person name="Foldi C."/>
            <person name="Dima B."/>
            <person name="Sanchez-Garcia M."/>
            <person name="Sanchez-Ramirez S."/>
            <person name="Szollosi G.J."/>
            <person name="Szarkandi J.G."/>
            <person name="Papp V."/>
            <person name="Albert L."/>
            <person name="Andreopoulos W."/>
            <person name="Angelini C."/>
            <person name="Antonin V."/>
            <person name="Barry K.W."/>
            <person name="Bougher N.L."/>
            <person name="Buchanan P."/>
            <person name="Buyck B."/>
            <person name="Bense V."/>
            <person name="Catcheside P."/>
            <person name="Chovatia M."/>
            <person name="Cooper J."/>
            <person name="Damon W."/>
            <person name="Desjardin D."/>
            <person name="Finy P."/>
            <person name="Geml J."/>
            <person name="Haridas S."/>
            <person name="Hughes K."/>
            <person name="Justo A."/>
            <person name="Karasinski D."/>
            <person name="Kautmanova I."/>
            <person name="Kiss B."/>
            <person name="Kocsube S."/>
            <person name="Kotiranta H."/>
            <person name="LaButti K.M."/>
            <person name="Lechner B.E."/>
            <person name="Liimatainen K."/>
            <person name="Lipzen A."/>
            <person name="Lukacs Z."/>
            <person name="Mihaltcheva S."/>
            <person name="Morgado L.N."/>
            <person name="Niskanen T."/>
            <person name="Noordeloos M.E."/>
            <person name="Ohm R.A."/>
            <person name="Ortiz-Santana B."/>
            <person name="Ovrebo C."/>
            <person name="Racz N."/>
            <person name="Riley R."/>
            <person name="Savchenko A."/>
            <person name="Shiryaev A."/>
            <person name="Soop K."/>
            <person name="Spirin V."/>
            <person name="Szebenyi C."/>
            <person name="Tomsovsky M."/>
            <person name="Tulloss R.E."/>
            <person name="Uehling J."/>
            <person name="Grigoriev I.V."/>
            <person name="Vagvolgyi C."/>
            <person name="Papp T."/>
            <person name="Martin F.M."/>
            <person name="Miettinen O."/>
            <person name="Hibbett D.S."/>
            <person name="Nagy L.G."/>
        </authorList>
    </citation>
    <scope>NUCLEOTIDE SEQUENCE [LARGE SCALE GENOMIC DNA]</scope>
    <source>
        <strain evidence="1 2">NL-1719</strain>
    </source>
</reference>
<organism evidence="1 2">
    <name type="scientific">Pluteus cervinus</name>
    <dbReference type="NCBI Taxonomy" id="181527"/>
    <lineage>
        <taxon>Eukaryota</taxon>
        <taxon>Fungi</taxon>
        <taxon>Dikarya</taxon>
        <taxon>Basidiomycota</taxon>
        <taxon>Agaricomycotina</taxon>
        <taxon>Agaricomycetes</taxon>
        <taxon>Agaricomycetidae</taxon>
        <taxon>Agaricales</taxon>
        <taxon>Pluteineae</taxon>
        <taxon>Pluteaceae</taxon>
        <taxon>Pluteus</taxon>
    </lineage>
</organism>
<dbReference type="EMBL" id="ML208741">
    <property type="protein sequence ID" value="TFK60706.1"/>
    <property type="molecule type" value="Genomic_DNA"/>
</dbReference>
<dbReference type="Proteomes" id="UP000308600">
    <property type="component" value="Unassembled WGS sequence"/>
</dbReference>
<name>A0ACD3A4X7_9AGAR</name>